<sequence>MNVKKGIIAGMVDRAISLCDDEFLEKEINHIRSDVQQNNYPKNFIETTTKESLKKHKNQDIRTKNERETMSRPICIPYYPGIGEKIWKIAKSIGYTIAFKSLPNLRSILRSDKVRIPPDKRPGVIYSIRCGCGARYIGETGHTVLHRLKDHKMALARYKNAEKRLRGETVVSRGRPQKRDPFEIMKEAVSASAWVEHSVDYPLADNQMSFSILKQEEDFRIRKTKEAFYIRHNVCIDRDEGKQISNICLQ</sequence>
<reference evidence="3" key="1">
    <citation type="submission" date="2019-12" db="UniProtKB">
        <authorList>
            <consortium name="WormBaseParasite"/>
        </authorList>
    </citation>
    <scope>IDENTIFICATION</scope>
</reference>
<evidence type="ECO:0000259" key="1">
    <source>
        <dbReference type="Pfam" id="PF26215"/>
    </source>
</evidence>
<dbReference type="PANTHER" id="PTHR21301">
    <property type="entry name" value="REVERSE TRANSCRIPTASE"/>
    <property type="match status" value="1"/>
</dbReference>
<dbReference type="PANTHER" id="PTHR21301:SF11">
    <property type="entry name" value="GIY-YIG DOMAIN-CONTAINING PROTEIN"/>
    <property type="match status" value="1"/>
</dbReference>
<protein>
    <submittedName>
        <fullName evidence="3">GIY-YIG domain-containing protein</fullName>
    </submittedName>
</protein>
<evidence type="ECO:0000313" key="2">
    <source>
        <dbReference type="Proteomes" id="UP000046395"/>
    </source>
</evidence>
<organism evidence="2 3">
    <name type="scientific">Trichuris muris</name>
    <name type="common">Mouse whipworm</name>
    <dbReference type="NCBI Taxonomy" id="70415"/>
    <lineage>
        <taxon>Eukaryota</taxon>
        <taxon>Metazoa</taxon>
        <taxon>Ecdysozoa</taxon>
        <taxon>Nematoda</taxon>
        <taxon>Enoplea</taxon>
        <taxon>Dorylaimia</taxon>
        <taxon>Trichinellida</taxon>
        <taxon>Trichuridae</taxon>
        <taxon>Trichuris</taxon>
    </lineage>
</organism>
<dbReference type="WBParaSite" id="TMUE_3000014329.1">
    <property type="protein sequence ID" value="TMUE_3000014329.1"/>
    <property type="gene ID" value="WBGene00295297"/>
</dbReference>
<evidence type="ECO:0000313" key="3">
    <source>
        <dbReference type="WBParaSite" id="TMUE_3000014329.1"/>
    </source>
</evidence>
<dbReference type="Pfam" id="PF26215">
    <property type="entry name" value="HTH_animal"/>
    <property type="match status" value="1"/>
</dbReference>
<dbReference type="InterPro" id="IPR058912">
    <property type="entry name" value="HTH_animal"/>
</dbReference>
<feature type="domain" description="Helix-turn-helix" evidence="1">
    <location>
        <begin position="2"/>
        <end position="49"/>
    </location>
</feature>
<dbReference type="Proteomes" id="UP000046395">
    <property type="component" value="Unassembled WGS sequence"/>
</dbReference>
<name>A0A5S6R4T8_TRIMR</name>
<keyword evidence="2" id="KW-1185">Reference proteome</keyword>
<accession>A0A5S6R4T8</accession>
<proteinExistence type="predicted"/>
<dbReference type="AlphaFoldDB" id="A0A5S6R4T8"/>